<dbReference type="AlphaFoldDB" id="A0A0N4YJU3"/>
<feature type="compositionally biased region" description="Low complexity" evidence="1">
    <location>
        <begin position="116"/>
        <end position="137"/>
    </location>
</feature>
<dbReference type="WBParaSite" id="NBR_0001725901-mRNA-1">
    <property type="protein sequence ID" value="NBR_0001725901-mRNA-1"/>
    <property type="gene ID" value="NBR_0001725901"/>
</dbReference>
<gene>
    <name evidence="3" type="ORF">NBR_LOCUS17260</name>
</gene>
<feature type="domain" description="Apple" evidence="2">
    <location>
        <begin position="252"/>
        <end position="327"/>
    </location>
</feature>
<evidence type="ECO:0000313" key="5">
    <source>
        <dbReference type="WBParaSite" id="NBR_0001725901-mRNA-1"/>
    </source>
</evidence>
<keyword evidence="4" id="KW-1185">Reference proteome</keyword>
<organism evidence="5">
    <name type="scientific">Nippostrongylus brasiliensis</name>
    <name type="common">Rat hookworm</name>
    <dbReference type="NCBI Taxonomy" id="27835"/>
    <lineage>
        <taxon>Eukaryota</taxon>
        <taxon>Metazoa</taxon>
        <taxon>Ecdysozoa</taxon>
        <taxon>Nematoda</taxon>
        <taxon>Chromadorea</taxon>
        <taxon>Rhabditida</taxon>
        <taxon>Rhabditina</taxon>
        <taxon>Rhabditomorpha</taxon>
        <taxon>Strongyloidea</taxon>
        <taxon>Heligmosomidae</taxon>
        <taxon>Nippostrongylus</taxon>
    </lineage>
</organism>
<evidence type="ECO:0000313" key="4">
    <source>
        <dbReference type="Proteomes" id="UP000271162"/>
    </source>
</evidence>
<proteinExistence type="predicted"/>
<reference evidence="5" key="1">
    <citation type="submission" date="2016-04" db="UniProtKB">
        <authorList>
            <consortium name="WormBaseParasite"/>
        </authorList>
    </citation>
    <scope>IDENTIFICATION</scope>
</reference>
<dbReference type="EMBL" id="UYSL01022651">
    <property type="protein sequence ID" value="VDL80874.1"/>
    <property type="molecule type" value="Genomic_DNA"/>
</dbReference>
<reference evidence="3 4" key="2">
    <citation type="submission" date="2018-11" db="EMBL/GenBank/DDBJ databases">
        <authorList>
            <consortium name="Pathogen Informatics"/>
        </authorList>
    </citation>
    <scope>NUCLEOTIDE SEQUENCE [LARGE SCALE GENOMIC DNA]</scope>
</reference>
<dbReference type="InterPro" id="IPR003609">
    <property type="entry name" value="Pan_app"/>
</dbReference>
<dbReference type="OMA" id="ARFCANT"/>
<sequence>MRTEEMCLMFCSDTRSRCRSIVYDSVQHICHFFLDGGEDFAIPAAKMIYLRVTSKDCIDQIIEPRPPANTVESVSQEQSSAELSAEVPSPGMFNIPPTPTVFGEVHVPATKPPTKPSTTAATTTPSTTAPSLSASASMELSDENTAENFDEEMEKVKVRNDLLRDINGIENVESRWQTSMEKLVKNNDHLALKGARIPLQVPLLETSTPSFVKKARSFLQMVNARKSQSKSVEEPSTAQLDSTANVFPTAGCSEGDVAIWMDFENTVGSEVIDSTFVENWNDCRKICGEEHCHSFTYYDDKQCVINIEDEGVNLRPPQQLDYSARTTLKFCYPNNLSPYHGCSNFVAFRDYALAKEPREQFDGLPAGYDGMKLCVELCVLSSDYACRVNERSRTIERVAMKEKPWSMKALKIKPLKLKSPRRRTWVHRLGTGFVTE</sequence>
<accession>A0A0N4YJU3</accession>
<dbReference type="PROSITE" id="PS50948">
    <property type="entry name" value="PAN"/>
    <property type="match status" value="1"/>
</dbReference>
<feature type="region of interest" description="Disordered" evidence="1">
    <location>
        <begin position="109"/>
        <end position="138"/>
    </location>
</feature>
<dbReference type="STRING" id="27835.A0A0N4YJU3"/>
<protein>
    <submittedName>
        <fullName evidence="5">Apple domain-containing protein</fullName>
    </submittedName>
</protein>
<dbReference type="Proteomes" id="UP000271162">
    <property type="component" value="Unassembled WGS sequence"/>
</dbReference>
<evidence type="ECO:0000259" key="2">
    <source>
        <dbReference type="PROSITE" id="PS50948"/>
    </source>
</evidence>
<name>A0A0N4YJU3_NIPBR</name>
<dbReference type="Pfam" id="PF00024">
    <property type="entry name" value="PAN_1"/>
    <property type="match status" value="2"/>
</dbReference>
<evidence type="ECO:0000256" key="1">
    <source>
        <dbReference type="SAM" id="MobiDB-lite"/>
    </source>
</evidence>
<evidence type="ECO:0000313" key="3">
    <source>
        <dbReference type="EMBL" id="VDL80874.1"/>
    </source>
</evidence>